<feature type="transmembrane region" description="Helical" evidence="1">
    <location>
        <begin position="75"/>
        <end position="94"/>
    </location>
</feature>
<dbReference type="EMBL" id="MSCN01000001">
    <property type="protein sequence ID" value="PQJ78086.1"/>
    <property type="molecule type" value="Genomic_DNA"/>
</dbReference>
<evidence type="ECO:0000313" key="2">
    <source>
        <dbReference type="EMBL" id="PQJ78086.1"/>
    </source>
</evidence>
<gene>
    <name evidence="2" type="ORF">BTO18_02260</name>
</gene>
<evidence type="ECO:0000256" key="1">
    <source>
        <dbReference type="SAM" id="Phobius"/>
    </source>
</evidence>
<keyword evidence="1" id="KW-0472">Membrane</keyword>
<organism evidence="2 3">
    <name type="scientific">Polaribacter porphyrae</name>
    <dbReference type="NCBI Taxonomy" id="1137780"/>
    <lineage>
        <taxon>Bacteria</taxon>
        <taxon>Pseudomonadati</taxon>
        <taxon>Bacteroidota</taxon>
        <taxon>Flavobacteriia</taxon>
        <taxon>Flavobacteriales</taxon>
        <taxon>Flavobacteriaceae</taxon>
    </lineage>
</organism>
<name>A0A2S7WKW5_9FLAO</name>
<protein>
    <submittedName>
        <fullName evidence="2">Uncharacterized protein</fullName>
    </submittedName>
</protein>
<sequence>MNTEKHLKNLFNKANIDYKHLNFDTTVVMQLKKQAYYKKKKRKYLRTAITFLLLFVVFSIFIFTDFISVKQRETYNNLFINIILAIISLLLIFFQFQHNLNIKNTHHEKV</sequence>
<feature type="transmembrane region" description="Helical" evidence="1">
    <location>
        <begin position="44"/>
        <end position="63"/>
    </location>
</feature>
<keyword evidence="1" id="KW-1133">Transmembrane helix</keyword>
<dbReference type="AlphaFoldDB" id="A0A2S7WKW5"/>
<reference evidence="2 3" key="1">
    <citation type="submission" date="2016-12" db="EMBL/GenBank/DDBJ databases">
        <title>Trade-off between light-utilization and light-protection in marine flavobacteria.</title>
        <authorList>
            <person name="Kumagai Y."/>
            <person name="Yoshizawa S."/>
            <person name="Kogure K."/>
            <person name="Iwasaki W."/>
        </authorList>
    </citation>
    <scope>NUCLEOTIDE SEQUENCE [LARGE SCALE GENOMIC DNA]</scope>
    <source>
        <strain evidence="2 3">NBRC 108759</strain>
    </source>
</reference>
<evidence type="ECO:0000313" key="3">
    <source>
        <dbReference type="Proteomes" id="UP000238882"/>
    </source>
</evidence>
<dbReference type="Proteomes" id="UP000238882">
    <property type="component" value="Unassembled WGS sequence"/>
</dbReference>
<keyword evidence="3" id="KW-1185">Reference proteome</keyword>
<comment type="caution">
    <text evidence="2">The sequence shown here is derived from an EMBL/GenBank/DDBJ whole genome shotgun (WGS) entry which is preliminary data.</text>
</comment>
<proteinExistence type="predicted"/>
<keyword evidence="1" id="KW-0812">Transmembrane</keyword>
<accession>A0A2S7WKW5</accession>